<evidence type="ECO:0000313" key="5">
    <source>
        <dbReference type="EMBL" id="NER15293.1"/>
    </source>
</evidence>
<dbReference type="RefSeq" id="WP_163608580.1">
    <property type="nucleotide sequence ID" value="NZ_JAABOO010000004.1"/>
</dbReference>
<dbReference type="Gene3D" id="2.40.170.20">
    <property type="entry name" value="TonB-dependent receptor, beta-barrel domain"/>
    <property type="match status" value="1"/>
</dbReference>
<feature type="signal peptide" evidence="4">
    <location>
        <begin position="1"/>
        <end position="21"/>
    </location>
</feature>
<evidence type="ECO:0000256" key="1">
    <source>
        <dbReference type="ARBA" id="ARBA00004442"/>
    </source>
</evidence>
<accession>A0A6P0UX33</accession>
<keyword evidence="3" id="KW-0998">Cell outer membrane</keyword>
<evidence type="ECO:0000256" key="2">
    <source>
        <dbReference type="ARBA" id="ARBA00023136"/>
    </source>
</evidence>
<evidence type="ECO:0000256" key="3">
    <source>
        <dbReference type="ARBA" id="ARBA00023237"/>
    </source>
</evidence>
<keyword evidence="5" id="KW-0675">Receptor</keyword>
<keyword evidence="2" id="KW-0472">Membrane</keyword>
<sequence length="585" mass="66009">MYRRFGQIIFFVLIPLTSVWAQDKKEDEKKNIGTEVVNVVKSYTPTISDAFKVKQTPKLNDSVTTRKKKVKYSIFSVPVASTFVPAKGKATGVKKAKREVLYDSYVSVGLGNFTNALVDFYTSRALNRDETLDISFNHHSSQGGIDGVVLDDNFFNTRLEGAYKKRTRDLNWGLEGGAQHQAYNWYGLPEQITFDQPTLDGIDEKQSYLTGFVKADLEIKDSYFKNGEALIRGFFDGESSSEFRAYIKPTFEIPIADELITTNFAIDYLKGGFDRSFFNADQELNYSSLILGVTPNLVILRDDLTVNLGATIVYALDPENSDNDFFIYPNVTASYRLVDEYVIAYGGIEGKLVQNTYHGFVEDNQFVSPTLNVTPTDQQYDAYVGVKGRLHSNVGYNLRGSFKAENNKALYRLNPVNFFSDPQSGFAYGNSFDIVYDDVKTISVFGELNINVNRNFTLGINAEVFEYTSDDEQEAWNLPTIKGSLFGDYQIDEHWFLGANIFYVGEREDLFTPDNLGDPLAVVPTQQVTLDSYFDVNAHAGYRFGDQLTAFVKANNISGNEYARWANYRVQGFQVLAGATYKFDF</sequence>
<evidence type="ECO:0000313" key="6">
    <source>
        <dbReference type="Proteomes" id="UP000468581"/>
    </source>
</evidence>
<proteinExistence type="predicted"/>
<protein>
    <submittedName>
        <fullName evidence="5">TonB-dependent receptor</fullName>
    </submittedName>
</protein>
<dbReference type="GO" id="GO:0009279">
    <property type="term" value="C:cell outer membrane"/>
    <property type="evidence" value="ECO:0007669"/>
    <property type="project" value="UniProtKB-SubCell"/>
</dbReference>
<organism evidence="5 6">
    <name type="scientific">Leptobacterium flavescens</name>
    <dbReference type="NCBI Taxonomy" id="472055"/>
    <lineage>
        <taxon>Bacteria</taxon>
        <taxon>Pseudomonadati</taxon>
        <taxon>Bacteroidota</taxon>
        <taxon>Flavobacteriia</taxon>
        <taxon>Flavobacteriales</taxon>
        <taxon>Flavobacteriaceae</taxon>
        <taxon>Leptobacterium</taxon>
    </lineage>
</organism>
<keyword evidence="4" id="KW-0732">Signal</keyword>
<dbReference type="InterPro" id="IPR036942">
    <property type="entry name" value="Beta-barrel_TonB_sf"/>
</dbReference>
<gene>
    <name evidence="5" type="ORF">GWK08_17690</name>
</gene>
<dbReference type="SUPFAM" id="SSF56935">
    <property type="entry name" value="Porins"/>
    <property type="match status" value="1"/>
</dbReference>
<feature type="chain" id="PRO_5027049930" evidence="4">
    <location>
        <begin position="22"/>
        <end position="585"/>
    </location>
</feature>
<comment type="caution">
    <text evidence="5">The sequence shown here is derived from an EMBL/GenBank/DDBJ whole genome shotgun (WGS) entry which is preliminary data.</text>
</comment>
<dbReference type="Proteomes" id="UP000468581">
    <property type="component" value="Unassembled WGS sequence"/>
</dbReference>
<dbReference type="AlphaFoldDB" id="A0A6P0UX33"/>
<reference evidence="5 6" key="1">
    <citation type="submission" date="2020-01" db="EMBL/GenBank/DDBJ databases">
        <title>Leptobacterium flavescens.</title>
        <authorList>
            <person name="Wang G."/>
        </authorList>
    </citation>
    <scope>NUCLEOTIDE SEQUENCE [LARGE SCALE GENOMIC DNA]</scope>
    <source>
        <strain evidence="5 6">KCTC 22160</strain>
    </source>
</reference>
<evidence type="ECO:0000256" key="4">
    <source>
        <dbReference type="SAM" id="SignalP"/>
    </source>
</evidence>
<comment type="subcellular location">
    <subcellularLocation>
        <location evidence="1">Cell outer membrane</location>
    </subcellularLocation>
</comment>
<name>A0A6P0UX33_9FLAO</name>
<keyword evidence="6" id="KW-1185">Reference proteome</keyword>
<dbReference type="EMBL" id="JAABOO010000004">
    <property type="protein sequence ID" value="NER15293.1"/>
    <property type="molecule type" value="Genomic_DNA"/>
</dbReference>